<sequence>MVAVQYLPVMFTKGVFLTKAVQTGWWDNMDKMGTRWRLQGVPHLAGHMGVMCQCHVVAIATGHTAADHKMELCTGDPLAFSAPTSSYHLIRAPTAKPHRYS</sequence>
<evidence type="ECO:0000313" key="2">
    <source>
        <dbReference type="Proteomes" id="UP000838412"/>
    </source>
</evidence>
<dbReference type="EMBL" id="OV696701">
    <property type="protein sequence ID" value="CAH1247830.1"/>
    <property type="molecule type" value="Genomic_DNA"/>
</dbReference>
<organism evidence="1 2">
    <name type="scientific">Branchiostoma lanceolatum</name>
    <name type="common">Common lancelet</name>
    <name type="synonym">Amphioxus lanceolatum</name>
    <dbReference type="NCBI Taxonomy" id="7740"/>
    <lineage>
        <taxon>Eukaryota</taxon>
        <taxon>Metazoa</taxon>
        <taxon>Chordata</taxon>
        <taxon>Cephalochordata</taxon>
        <taxon>Leptocardii</taxon>
        <taxon>Amphioxiformes</taxon>
        <taxon>Branchiostomatidae</taxon>
        <taxon>Branchiostoma</taxon>
    </lineage>
</organism>
<proteinExistence type="predicted"/>
<keyword evidence="2" id="KW-1185">Reference proteome</keyword>
<accession>A0A8J9Z555</accession>
<gene>
    <name evidence="1" type="primary">Hypp8021</name>
    <name evidence="1" type="ORF">BLAG_LOCUS9375</name>
</gene>
<protein>
    <submittedName>
        <fullName evidence="1">Hypp8021 protein</fullName>
    </submittedName>
</protein>
<dbReference type="Proteomes" id="UP000838412">
    <property type="component" value="Chromosome 16"/>
</dbReference>
<evidence type="ECO:0000313" key="1">
    <source>
        <dbReference type="EMBL" id="CAH1247830.1"/>
    </source>
</evidence>
<reference evidence="1" key="1">
    <citation type="submission" date="2022-01" db="EMBL/GenBank/DDBJ databases">
        <authorList>
            <person name="Braso-Vives M."/>
        </authorList>
    </citation>
    <scope>NUCLEOTIDE SEQUENCE</scope>
</reference>
<name>A0A8J9Z555_BRALA</name>
<dbReference type="AlphaFoldDB" id="A0A8J9Z555"/>